<organism evidence="1 2">
    <name type="scientific">Microbacterium pseudoresistens</name>
    <dbReference type="NCBI Taxonomy" id="640634"/>
    <lineage>
        <taxon>Bacteria</taxon>
        <taxon>Bacillati</taxon>
        <taxon>Actinomycetota</taxon>
        <taxon>Actinomycetes</taxon>
        <taxon>Micrococcales</taxon>
        <taxon>Microbacteriaceae</taxon>
        <taxon>Microbacterium</taxon>
    </lineage>
</organism>
<gene>
    <name evidence="1" type="ORF">BKA02_001728</name>
</gene>
<dbReference type="CDD" id="cd02230">
    <property type="entry name" value="cupin_HP0902-like"/>
    <property type="match status" value="1"/>
</dbReference>
<name>A0A7Y9EVE3_9MICO</name>
<proteinExistence type="predicted"/>
<dbReference type="RefSeq" id="WP_179433163.1">
    <property type="nucleotide sequence ID" value="NZ_BAABLC010000001.1"/>
</dbReference>
<dbReference type="SUPFAM" id="SSF51182">
    <property type="entry name" value="RmlC-like cupins"/>
    <property type="match status" value="1"/>
</dbReference>
<dbReference type="InterPro" id="IPR011051">
    <property type="entry name" value="RmlC_Cupin_sf"/>
</dbReference>
<dbReference type="AlphaFoldDB" id="A0A7Y9EVE3"/>
<dbReference type="EMBL" id="JACCBH010000001">
    <property type="protein sequence ID" value="NYD54673.1"/>
    <property type="molecule type" value="Genomic_DNA"/>
</dbReference>
<keyword evidence="2" id="KW-1185">Reference proteome</keyword>
<sequence>MDAAQPAVLVASSLQELIDAVPTEEGRVRPHRTLDAEGVKVRTLAFDAGVVMREHRAPVPILVQVLTGRILFRVDGIEHDLAPGGTIQVAASVPHELEAVEPSHVLLVLAGR</sequence>
<protein>
    <submittedName>
        <fullName evidence="1">Quercetin dioxygenase-like cupin family protein</fullName>
    </submittedName>
</protein>
<evidence type="ECO:0000313" key="2">
    <source>
        <dbReference type="Proteomes" id="UP000552045"/>
    </source>
</evidence>
<evidence type="ECO:0000313" key="1">
    <source>
        <dbReference type="EMBL" id="NYD54673.1"/>
    </source>
</evidence>
<keyword evidence="1" id="KW-0560">Oxidoreductase</keyword>
<keyword evidence="1" id="KW-0223">Dioxygenase</keyword>
<dbReference type="Proteomes" id="UP000552045">
    <property type="component" value="Unassembled WGS sequence"/>
</dbReference>
<accession>A0A7Y9EVE3</accession>
<dbReference type="GO" id="GO:0051213">
    <property type="term" value="F:dioxygenase activity"/>
    <property type="evidence" value="ECO:0007669"/>
    <property type="project" value="UniProtKB-KW"/>
</dbReference>
<dbReference type="PANTHER" id="PTHR37694:SF1">
    <property type="entry name" value="SLR8022 PROTEIN"/>
    <property type="match status" value="1"/>
</dbReference>
<reference evidence="1 2" key="1">
    <citation type="submission" date="2020-07" db="EMBL/GenBank/DDBJ databases">
        <title>Sequencing the genomes of 1000 actinobacteria strains.</title>
        <authorList>
            <person name="Klenk H.-P."/>
        </authorList>
    </citation>
    <scope>NUCLEOTIDE SEQUENCE [LARGE SCALE GENOMIC DNA]</scope>
    <source>
        <strain evidence="1 2">DSM 22185</strain>
    </source>
</reference>
<comment type="caution">
    <text evidence="1">The sequence shown here is derived from an EMBL/GenBank/DDBJ whole genome shotgun (WGS) entry which is preliminary data.</text>
</comment>
<dbReference type="PANTHER" id="PTHR37694">
    <property type="entry name" value="SLR8022 PROTEIN"/>
    <property type="match status" value="1"/>
</dbReference>
<dbReference type="Gene3D" id="2.60.120.10">
    <property type="entry name" value="Jelly Rolls"/>
    <property type="match status" value="1"/>
</dbReference>
<dbReference type="InterPro" id="IPR014710">
    <property type="entry name" value="RmlC-like_jellyroll"/>
</dbReference>